<organism evidence="2 3">
    <name type="scientific">Paracoccus denitrificans</name>
    <dbReference type="NCBI Taxonomy" id="266"/>
    <lineage>
        <taxon>Bacteria</taxon>
        <taxon>Pseudomonadati</taxon>
        <taxon>Pseudomonadota</taxon>
        <taxon>Alphaproteobacteria</taxon>
        <taxon>Rhodobacterales</taxon>
        <taxon>Paracoccaceae</taxon>
        <taxon>Paracoccus</taxon>
    </lineage>
</organism>
<feature type="transmembrane region" description="Helical" evidence="1">
    <location>
        <begin position="53"/>
        <end position="74"/>
    </location>
</feature>
<reference evidence="2 3" key="1">
    <citation type="journal article" date="2017" name="Nat. Commun.">
        <title>In situ click chemistry generation of cyclooxygenase-2 inhibitors.</title>
        <authorList>
            <person name="Bhardwaj A."/>
            <person name="Kaur J."/>
            <person name="Wuest M."/>
            <person name="Wuest F."/>
        </authorList>
    </citation>
    <scope>NUCLEOTIDE SEQUENCE [LARGE SCALE GENOMIC DNA]</scope>
    <source>
        <strain evidence="2">S2_012_000_R3_94</strain>
    </source>
</reference>
<proteinExistence type="predicted"/>
<comment type="caution">
    <text evidence="2">The sequence shown here is derived from an EMBL/GenBank/DDBJ whole genome shotgun (WGS) entry which is preliminary data.</text>
</comment>
<name>A0A533IAR5_PARDE</name>
<dbReference type="EMBL" id="VAFL01000005">
    <property type="protein sequence ID" value="TKW67160.1"/>
    <property type="molecule type" value="Genomic_DNA"/>
</dbReference>
<keyword evidence="1" id="KW-0472">Membrane</keyword>
<dbReference type="Proteomes" id="UP000315344">
    <property type="component" value="Unassembled WGS sequence"/>
</dbReference>
<evidence type="ECO:0000313" key="2">
    <source>
        <dbReference type="EMBL" id="TKW67160.1"/>
    </source>
</evidence>
<keyword evidence="1" id="KW-0812">Transmembrane</keyword>
<feature type="transmembrane region" description="Helical" evidence="1">
    <location>
        <begin position="154"/>
        <end position="172"/>
    </location>
</feature>
<accession>A0A533IAR5</accession>
<dbReference type="AlphaFoldDB" id="A0A533IAR5"/>
<gene>
    <name evidence="2" type="ORF">DI616_08120</name>
</gene>
<feature type="transmembrane region" description="Helical" evidence="1">
    <location>
        <begin position="20"/>
        <end position="41"/>
    </location>
</feature>
<evidence type="ECO:0008006" key="4">
    <source>
        <dbReference type="Google" id="ProtNLM"/>
    </source>
</evidence>
<sequence>MTARRAQEKRLAQPHFSQPVRQIVLMLMVAALTVAGGWFAYSRILPIFAANPWLNGLILTVFVIGVLACFWQVAQLIQSVSWIERFAERRHNATERGVAARGQGDDHAPRLLAPLAALLGARGPVGGVISTSSASSILESVATRIDEARDITRYLSNLLIFLGLLGTFYGLATTVPAVVETIRALAPQEGETGLQVFEKLMTGLEAQLGGMATAFSSSLLGLAGSLVVGLLELFATHGQNRFYRELEEWLSGFTRLGIAGDDGEKLDQASLMGFLDQIAGQMAEMQAFYAERDEIREQEAIEADERVLLMARNVERLGQFMLDDSEANVSNLGEMAKAMAQMNEGQGRLIRAAEAASDGPRVDMRGIEAALTRLAEGQDHLIRAGEKRPSDLAETARVMARLADTQEQLASVASSRATEDRGDEEARVHLRSIDDAIGRLVKETAAARHLSTEELRREIVELTAALRALGGQ</sequence>
<keyword evidence="1" id="KW-1133">Transmembrane helix</keyword>
<evidence type="ECO:0000313" key="3">
    <source>
        <dbReference type="Proteomes" id="UP000315344"/>
    </source>
</evidence>
<feature type="transmembrane region" description="Helical" evidence="1">
    <location>
        <begin position="211"/>
        <end position="234"/>
    </location>
</feature>
<evidence type="ECO:0000256" key="1">
    <source>
        <dbReference type="SAM" id="Phobius"/>
    </source>
</evidence>
<protein>
    <recommendedName>
        <fullName evidence="4">Biopolymer transporter ExbB</fullName>
    </recommendedName>
</protein>